<dbReference type="GO" id="GO:0140664">
    <property type="term" value="F:ATP-dependent DNA damage sensor activity"/>
    <property type="evidence" value="ECO:0007669"/>
    <property type="project" value="InterPro"/>
</dbReference>
<dbReference type="GO" id="GO:0000722">
    <property type="term" value="P:telomere maintenance via recombination"/>
    <property type="evidence" value="ECO:0007669"/>
    <property type="project" value="TreeGrafter"/>
</dbReference>
<dbReference type="InterPro" id="IPR013632">
    <property type="entry name" value="Rad51_C"/>
</dbReference>
<evidence type="ECO:0000313" key="10">
    <source>
        <dbReference type="Proteomes" id="UP001175226"/>
    </source>
</evidence>
<keyword evidence="2" id="KW-0547">Nucleotide-binding</keyword>
<feature type="domain" description="RecA family profile 1" evidence="8">
    <location>
        <begin position="101"/>
        <end position="283"/>
    </location>
</feature>
<dbReference type="PROSITE" id="PS50162">
    <property type="entry name" value="RECA_2"/>
    <property type="match status" value="1"/>
</dbReference>
<dbReference type="Gene3D" id="3.40.50.300">
    <property type="entry name" value="P-loop containing nucleotide triphosphate hydrolases"/>
    <property type="match status" value="1"/>
</dbReference>
<evidence type="ECO:0000259" key="8">
    <source>
        <dbReference type="PROSITE" id="PS50162"/>
    </source>
</evidence>
<feature type="compositionally biased region" description="Polar residues" evidence="7">
    <location>
        <begin position="475"/>
        <end position="487"/>
    </location>
</feature>
<comment type="subcellular location">
    <subcellularLocation>
        <location evidence="1">Nucleus</location>
    </subcellularLocation>
</comment>
<evidence type="ECO:0000313" key="9">
    <source>
        <dbReference type="EMBL" id="KAK0450625.1"/>
    </source>
</evidence>
<dbReference type="CDD" id="cd19491">
    <property type="entry name" value="XRCC3"/>
    <property type="match status" value="1"/>
</dbReference>
<accession>A0AA39JXA1</accession>
<evidence type="ECO:0000256" key="5">
    <source>
        <dbReference type="ARBA" id="ARBA00023204"/>
    </source>
</evidence>
<dbReference type="GO" id="GO:0090656">
    <property type="term" value="P:t-circle formation"/>
    <property type="evidence" value="ECO:0007669"/>
    <property type="project" value="TreeGrafter"/>
</dbReference>
<dbReference type="InterPro" id="IPR027417">
    <property type="entry name" value="P-loop_NTPase"/>
</dbReference>
<dbReference type="GO" id="GO:0000400">
    <property type="term" value="F:four-way junction DNA binding"/>
    <property type="evidence" value="ECO:0007669"/>
    <property type="project" value="TreeGrafter"/>
</dbReference>
<organism evidence="9 10">
    <name type="scientific">Armillaria borealis</name>
    <dbReference type="NCBI Taxonomy" id="47425"/>
    <lineage>
        <taxon>Eukaryota</taxon>
        <taxon>Fungi</taxon>
        <taxon>Dikarya</taxon>
        <taxon>Basidiomycota</taxon>
        <taxon>Agaricomycotina</taxon>
        <taxon>Agaricomycetes</taxon>
        <taxon>Agaricomycetidae</taxon>
        <taxon>Agaricales</taxon>
        <taxon>Marasmiineae</taxon>
        <taxon>Physalacriaceae</taxon>
        <taxon>Armillaria</taxon>
    </lineage>
</organism>
<dbReference type="GO" id="GO:0061982">
    <property type="term" value="P:meiosis I cell cycle process"/>
    <property type="evidence" value="ECO:0007669"/>
    <property type="project" value="UniProtKB-ARBA"/>
</dbReference>
<protein>
    <submittedName>
        <fullName evidence="9">P-loop containing nucleoside triphosphate hydrolase protein</fullName>
    </submittedName>
</protein>
<dbReference type="Pfam" id="PF08423">
    <property type="entry name" value="Rad51"/>
    <property type="match status" value="1"/>
</dbReference>
<dbReference type="PROSITE" id="PS51257">
    <property type="entry name" value="PROKAR_LIPOPROTEIN"/>
    <property type="match status" value="1"/>
</dbReference>
<dbReference type="PANTHER" id="PTHR46487">
    <property type="entry name" value="DNA REPAIR PROTEIN XRCC3"/>
    <property type="match status" value="1"/>
</dbReference>
<evidence type="ECO:0000256" key="1">
    <source>
        <dbReference type="ARBA" id="ARBA00004123"/>
    </source>
</evidence>
<dbReference type="GO" id="GO:0005524">
    <property type="term" value="F:ATP binding"/>
    <property type="evidence" value="ECO:0007669"/>
    <property type="project" value="UniProtKB-KW"/>
</dbReference>
<evidence type="ECO:0000256" key="6">
    <source>
        <dbReference type="ARBA" id="ARBA00023242"/>
    </source>
</evidence>
<dbReference type="GO" id="GO:0033065">
    <property type="term" value="C:Rad51C-XRCC3 complex"/>
    <property type="evidence" value="ECO:0007669"/>
    <property type="project" value="TreeGrafter"/>
</dbReference>
<keyword evidence="5" id="KW-0234">DNA repair</keyword>
<reference evidence="9" key="1">
    <citation type="submission" date="2023-06" db="EMBL/GenBank/DDBJ databases">
        <authorList>
            <consortium name="Lawrence Berkeley National Laboratory"/>
            <person name="Ahrendt S."/>
            <person name="Sahu N."/>
            <person name="Indic B."/>
            <person name="Wong-Bajracharya J."/>
            <person name="Merenyi Z."/>
            <person name="Ke H.-M."/>
            <person name="Monk M."/>
            <person name="Kocsube S."/>
            <person name="Drula E."/>
            <person name="Lipzen A."/>
            <person name="Balint B."/>
            <person name="Henrissat B."/>
            <person name="Andreopoulos B."/>
            <person name="Martin F.M."/>
            <person name="Harder C.B."/>
            <person name="Rigling D."/>
            <person name="Ford K.L."/>
            <person name="Foster G.D."/>
            <person name="Pangilinan J."/>
            <person name="Papanicolaou A."/>
            <person name="Barry K."/>
            <person name="LaButti K."/>
            <person name="Viragh M."/>
            <person name="Koriabine M."/>
            <person name="Yan M."/>
            <person name="Riley R."/>
            <person name="Champramary S."/>
            <person name="Plett K.L."/>
            <person name="Tsai I.J."/>
            <person name="Slot J."/>
            <person name="Sipos G."/>
            <person name="Plett J."/>
            <person name="Nagy L.G."/>
            <person name="Grigoriev I.V."/>
        </authorList>
    </citation>
    <scope>NUCLEOTIDE SEQUENCE</scope>
    <source>
        <strain evidence="9">FPL87.14</strain>
    </source>
</reference>
<keyword evidence="3" id="KW-0227">DNA damage</keyword>
<name>A0AA39JXA1_9AGAR</name>
<dbReference type="Proteomes" id="UP001175226">
    <property type="component" value="Unassembled WGS sequence"/>
</dbReference>
<evidence type="ECO:0000256" key="4">
    <source>
        <dbReference type="ARBA" id="ARBA00022840"/>
    </source>
</evidence>
<dbReference type="GO" id="GO:0045003">
    <property type="term" value="P:double-strand break repair via synthesis-dependent strand annealing"/>
    <property type="evidence" value="ECO:0007669"/>
    <property type="project" value="TreeGrafter"/>
</dbReference>
<dbReference type="GO" id="GO:0005657">
    <property type="term" value="C:replication fork"/>
    <property type="evidence" value="ECO:0007669"/>
    <property type="project" value="TreeGrafter"/>
</dbReference>
<sequence length="487" mass="52926">MFVKEDFINYASLFSGCLVCKQRVSFMGTTNISAFDKLLDVQRIALKKGHYLTPDDVLLAPPEELAHRCRISPLEAKRIVEILFQDDLCGIQTLQELAHEGEEKITTGDEHLDHALGGGIRTGMLWEVVGESAAGKTQLALQLSLLVQIPPRLGGLLGSTCYLTTSSVLPTARLLNILDAHPLLSPSLCGLHDVHTMSCPTIPVLIHVLSGTLPQFIHSTLADPASKPVKLLVIDALGELFHTSDKTTTKTLVQRSRDIVEVSSLLHILSSKYKIAVLVLNEVVDAFDREPVEAHDNSVSYSDESRWFGRGDSIPGEDRKEASLGLVWANQINARIQLSRTSRRRYLQDSFVEKRLKLDDSGVAGASRLAGSETDQATLIRRLSIIFSSVSSPASLDYIVGPAGISVLPGDHMPNIATQVSQRSRPAADPLVLPLSTQISPLDVGCIENGNVSVIPENTGVDVVDGEPDLEWETSDNLPLDTTSSEL</sequence>
<dbReference type="EMBL" id="JAUEPT010000006">
    <property type="protein sequence ID" value="KAK0450625.1"/>
    <property type="molecule type" value="Genomic_DNA"/>
</dbReference>
<gene>
    <name evidence="9" type="ORF">EV421DRAFT_1162429</name>
</gene>
<feature type="region of interest" description="Disordered" evidence="7">
    <location>
        <begin position="467"/>
        <end position="487"/>
    </location>
</feature>
<evidence type="ECO:0000256" key="2">
    <source>
        <dbReference type="ARBA" id="ARBA00022741"/>
    </source>
</evidence>
<proteinExistence type="predicted"/>
<evidence type="ECO:0000256" key="7">
    <source>
        <dbReference type="SAM" id="MobiDB-lite"/>
    </source>
</evidence>
<dbReference type="InterPro" id="IPR020588">
    <property type="entry name" value="RecA_ATP-bd"/>
</dbReference>
<dbReference type="AlphaFoldDB" id="A0AA39JXA1"/>
<evidence type="ECO:0000256" key="3">
    <source>
        <dbReference type="ARBA" id="ARBA00022763"/>
    </source>
</evidence>
<dbReference type="PANTHER" id="PTHR46487:SF1">
    <property type="entry name" value="DNA REPAIR PROTEIN XRCC3"/>
    <property type="match status" value="1"/>
</dbReference>
<dbReference type="InterPro" id="IPR047348">
    <property type="entry name" value="XRCC3-like_C"/>
</dbReference>
<dbReference type="GO" id="GO:0071140">
    <property type="term" value="P:resolution of mitotic recombination intermediates"/>
    <property type="evidence" value="ECO:0007669"/>
    <property type="project" value="TreeGrafter"/>
</dbReference>
<keyword evidence="10" id="KW-1185">Reference proteome</keyword>
<dbReference type="SUPFAM" id="SSF52540">
    <property type="entry name" value="P-loop containing nucleoside triphosphate hydrolases"/>
    <property type="match status" value="1"/>
</dbReference>
<keyword evidence="4" id="KW-0067">ATP-binding</keyword>
<comment type="caution">
    <text evidence="9">The sequence shown here is derived from an EMBL/GenBank/DDBJ whole genome shotgun (WGS) entry which is preliminary data.</text>
</comment>
<dbReference type="GO" id="GO:0016787">
    <property type="term" value="F:hydrolase activity"/>
    <property type="evidence" value="ECO:0007669"/>
    <property type="project" value="UniProtKB-KW"/>
</dbReference>
<keyword evidence="9" id="KW-0378">Hydrolase</keyword>
<keyword evidence="6" id="KW-0539">Nucleus</keyword>